<name>A0ABV2WZU8_9NOCA</name>
<gene>
    <name evidence="1" type="ORF">ABZ510_31840</name>
</gene>
<proteinExistence type="predicted"/>
<dbReference type="RefSeq" id="WP_356956257.1">
    <property type="nucleotide sequence ID" value="NZ_JBEYBD010000005.1"/>
</dbReference>
<comment type="caution">
    <text evidence="1">The sequence shown here is derived from an EMBL/GenBank/DDBJ whole genome shotgun (WGS) entry which is preliminary data.</text>
</comment>
<sequence length="341" mass="36555">MTLLVTAVTRNHAIHASDQLVTYGKAGLVVEHDKRANKTIVIVGSDCWLVLGYTGVAYLDGRPTDQFIAEAVSGVPDLSHGGVLMRGRGQSLRIHFEEIGRRIVESVDAAFKRLPPAAQKHRIILIGSGLQFTKPTWRHLIFQVEFSKKGWDSFGDAGRRAPWNSYSLNAAGDVNHHIIDRARSRIEKGAAPIERIRSIMVDAVRETGAGSKVVGENVVSVILAPEKCEIGIYFHLSNAGPAIDPPSADPARPLPAPAVYTPFVLLPSAVHCPSIASVGVVRVDGLALEFHGPDSTVGGGFMQGYDREHPPGARRGGSKRAASAGLVASTKTMLCTWLRGG</sequence>
<reference evidence="1 2" key="1">
    <citation type="submission" date="2024-06" db="EMBL/GenBank/DDBJ databases">
        <title>The Natural Products Discovery Center: Release of the First 8490 Sequenced Strains for Exploring Actinobacteria Biosynthetic Diversity.</title>
        <authorList>
            <person name="Kalkreuter E."/>
            <person name="Kautsar S.A."/>
            <person name="Yang D."/>
            <person name="Bader C.D."/>
            <person name="Teijaro C.N."/>
            <person name="Fluegel L."/>
            <person name="Davis C.M."/>
            <person name="Simpson J.R."/>
            <person name="Lauterbach L."/>
            <person name="Steele A.D."/>
            <person name="Gui C."/>
            <person name="Meng S."/>
            <person name="Li G."/>
            <person name="Viehrig K."/>
            <person name="Ye F."/>
            <person name="Su P."/>
            <person name="Kiefer A.F."/>
            <person name="Nichols A."/>
            <person name="Cepeda A.J."/>
            <person name="Yan W."/>
            <person name="Fan B."/>
            <person name="Jiang Y."/>
            <person name="Adhikari A."/>
            <person name="Zheng C.-J."/>
            <person name="Schuster L."/>
            <person name="Cowan T.M."/>
            <person name="Smanski M.J."/>
            <person name="Chevrette M.G."/>
            <person name="De Carvalho L.P.S."/>
            <person name="Shen B."/>
        </authorList>
    </citation>
    <scope>NUCLEOTIDE SEQUENCE [LARGE SCALE GENOMIC DNA]</scope>
    <source>
        <strain evidence="1 2">NPDC019708</strain>
    </source>
</reference>
<dbReference type="EMBL" id="JBEYBF010000038">
    <property type="protein sequence ID" value="MEU1956427.1"/>
    <property type="molecule type" value="Genomic_DNA"/>
</dbReference>
<dbReference type="Proteomes" id="UP001550628">
    <property type="component" value="Unassembled WGS sequence"/>
</dbReference>
<protein>
    <submittedName>
        <fullName evidence="1">Uncharacterized protein</fullName>
    </submittedName>
</protein>
<accession>A0ABV2WZU8</accession>
<organism evidence="1 2">
    <name type="scientific">Nocardia rhamnosiphila</name>
    <dbReference type="NCBI Taxonomy" id="426716"/>
    <lineage>
        <taxon>Bacteria</taxon>
        <taxon>Bacillati</taxon>
        <taxon>Actinomycetota</taxon>
        <taxon>Actinomycetes</taxon>
        <taxon>Mycobacteriales</taxon>
        <taxon>Nocardiaceae</taxon>
        <taxon>Nocardia</taxon>
    </lineage>
</organism>
<keyword evidence="2" id="KW-1185">Reference proteome</keyword>
<evidence type="ECO:0000313" key="1">
    <source>
        <dbReference type="EMBL" id="MEU1956427.1"/>
    </source>
</evidence>
<evidence type="ECO:0000313" key="2">
    <source>
        <dbReference type="Proteomes" id="UP001550628"/>
    </source>
</evidence>